<organism evidence="2 3">
    <name type="scientific">Streptomyces himastatinicus ATCC 53653</name>
    <dbReference type="NCBI Taxonomy" id="457427"/>
    <lineage>
        <taxon>Bacteria</taxon>
        <taxon>Bacillati</taxon>
        <taxon>Actinomycetota</taxon>
        <taxon>Actinomycetes</taxon>
        <taxon>Kitasatosporales</taxon>
        <taxon>Streptomycetaceae</taxon>
        <taxon>Streptomyces</taxon>
        <taxon>Streptomyces violaceusniger group</taxon>
    </lineage>
</organism>
<reference evidence="2 3" key="1">
    <citation type="submission" date="2009-02" db="EMBL/GenBank/DDBJ databases">
        <title>Annotation of Streptomyces hygroscopicus strain ATCC 53653.</title>
        <authorList>
            <consortium name="The Broad Institute Genome Sequencing Platform"/>
            <consortium name="Broad Institute Microbial Sequencing Center"/>
            <person name="Fischbach M."/>
            <person name="Godfrey P."/>
            <person name="Ward D."/>
            <person name="Young S."/>
            <person name="Zeng Q."/>
            <person name="Koehrsen M."/>
            <person name="Alvarado L."/>
            <person name="Berlin A.M."/>
            <person name="Bochicchio J."/>
            <person name="Borenstein D."/>
            <person name="Chapman S.B."/>
            <person name="Chen Z."/>
            <person name="Engels R."/>
            <person name="Freedman E."/>
            <person name="Gellesch M."/>
            <person name="Goldberg J."/>
            <person name="Griggs A."/>
            <person name="Gujja S."/>
            <person name="Heilman E.R."/>
            <person name="Heiman D.I."/>
            <person name="Hepburn T.A."/>
            <person name="Howarth C."/>
            <person name="Jen D."/>
            <person name="Larson L."/>
            <person name="Lewis B."/>
            <person name="Mehta T."/>
            <person name="Park D."/>
            <person name="Pearson M."/>
            <person name="Richards J."/>
            <person name="Roberts A."/>
            <person name="Saif S."/>
            <person name="Shea T.D."/>
            <person name="Shenoy N."/>
            <person name="Sisk P."/>
            <person name="Stolte C."/>
            <person name="Sykes S.N."/>
            <person name="Thomson T."/>
            <person name="Walk T."/>
            <person name="White J."/>
            <person name="Yandava C."/>
            <person name="Straight P."/>
            <person name="Clardy J."/>
            <person name="Hung D."/>
            <person name="Kolter R."/>
            <person name="Mekalanos J."/>
            <person name="Walker S."/>
            <person name="Walsh C.T."/>
            <person name="Wieland-Brown L.C."/>
            <person name="Haas B."/>
            <person name="Nusbaum C."/>
            <person name="Birren B."/>
        </authorList>
    </citation>
    <scope>NUCLEOTIDE SEQUENCE [LARGE SCALE GENOMIC DNA]</scope>
    <source>
        <strain evidence="2 3">ATCC 53653</strain>
    </source>
</reference>
<proteinExistence type="predicted"/>
<name>D9WT15_9ACTN</name>
<dbReference type="HOGENOM" id="CLU_123366_1_0_11"/>
<protein>
    <submittedName>
        <fullName evidence="2">Uncharacterized protein</fullName>
    </submittedName>
</protein>
<accession>D9WT15</accession>
<evidence type="ECO:0000313" key="3">
    <source>
        <dbReference type="Proteomes" id="UP000003963"/>
    </source>
</evidence>
<dbReference type="AlphaFoldDB" id="D9WT15"/>
<sequence>MAPTRLSDRPDPRAVRKETRPMAALYAPARPRLTWINRITRVRPEPVLLASGLALVPWLYVLARTLPSTARVAHWNAAWVGLDALESLGLLSTAVLRMRGDDRHRLTAAATGALLVVDAWFDTVTAASGGELAGAVAMALGAELPLAAVCAALALGGAPQGASPRSTPRVTPWSPPTTASPRPPRSTRT</sequence>
<evidence type="ECO:0000313" key="2">
    <source>
        <dbReference type="EMBL" id="EFL26236.1"/>
    </source>
</evidence>
<dbReference type="STRING" id="457427.SSOG_05950"/>
<gene>
    <name evidence="2" type="ORF">SSOG_05950</name>
</gene>
<keyword evidence="3" id="KW-1185">Reference proteome</keyword>
<dbReference type="Proteomes" id="UP000003963">
    <property type="component" value="Unassembled WGS sequence"/>
</dbReference>
<feature type="region of interest" description="Disordered" evidence="1">
    <location>
        <begin position="158"/>
        <end position="189"/>
    </location>
</feature>
<evidence type="ECO:0000256" key="1">
    <source>
        <dbReference type="SAM" id="MobiDB-lite"/>
    </source>
</evidence>
<dbReference type="EMBL" id="GG657754">
    <property type="protein sequence ID" value="EFL26236.1"/>
    <property type="molecule type" value="Genomic_DNA"/>
</dbReference>